<dbReference type="EMBL" id="JACHMY010000001">
    <property type="protein sequence ID" value="MBB5837762.1"/>
    <property type="molecule type" value="Genomic_DNA"/>
</dbReference>
<dbReference type="GO" id="GO:0016787">
    <property type="term" value="F:hydrolase activity"/>
    <property type="evidence" value="ECO:0007669"/>
    <property type="project" value="UniProtKB-KW"/>
</dbReference>
<dbReference type="InterPro" id="IPR029058">
    <property type="entry name" value="AB_hydrolase_fold"/>
</dbReference>
<reference evidence="5 6" key="1">
    <citation type="submission" date="2020-08" db="EMBL/GenBank/DDBJ databases">
        <title>Sequencing the genomes of 1000 actinobacteria strains.</title>
        <authorList>
            <person name="Klenk H.-P."/>
        </authorList>
    </citation>
    <scope>NUCLEOTIDE SEQUENCE [LARGE SCALE GENOMIC DNA]</scope>
    <source>
        <strain evidence="5 6">DSM 28967</strain>
    </source>
</reference>
<dbReference type="InterPro" id="IPR050309">
    <property type="entry name" value="Type-B_Carboxylest/Lipase"/>
</dbReference>
<accession>A0A7W9J9Q6</accession>
<comment type="caution">
    <text evidence="5">The sequence shown here is derived from an EMBL/GenBank/DDBJ whole genome shotgun (WGS) entry which is preliminary data.</text>
</comment>
<evidence type="ECO:0000313" key="5">
    <source>
        <dbReference type="EMBL" id="MBB5837762.1"/>
    </source>
</evidence>
<evidence type="ECO:0000256" key="1">
    <source>
        <dbReference type="ARBA" id="ARBA00005964"/>
    </source>
</evidence>
<evidence type="ECO:0000256" key="2">
    <source>
        <dbReference type="ARBA" id="ARBA00022801"/>
    </source>
</evidence>
<dbReference type="PROSITE" id="PS00122">
    <property type="entry name" value="CARBOXYLESTERASE_B_1"/>
    <property type="match status" value="1"/>
</dbReference>
<gene>
    <name evidence="5" type="ORF">HDA39_004496</name>
</gene>
<sequence>MIQELIAVAGVVALSAGGVTPTADGTVVRTENGAIRGIARAEVQSYRGVPYAAPPTGEYRWRSPRPAPGWAGVRDATRPAGSCAQGEFPIAVPSTNEDCLYLDVTTPSRRSGQKPVVVWLHGGDFKYGANSLYGPDRLASRGDVVVVQPQYRLGVFGFLADPSLGKYAGNFGLEDQQAALRWVRRNAAAFGGDPRNVTIMGESAGGYSVCAHLTSPTSTGLFDRAIIQSAPCAQESTTSRADAQKFSSALATSFGMQHAAGLRSIGAKELLAATETAEFRPITGGPILPRDPSQSLRAGRLHRVPVLHGVNHDEETGRYGAQEVATGQPITQAAYELAIRDAFGTDASKIIAEYADVRPSGRALATVMTDANWSLPADRTNRLLAARTPTYTFEFSGDAPWYAGMPRPYWPTGSHHMSEVAYFFDLTMFEPPNERFADELIQRWTAFARSGNPNVSGTTYWRPATPTDRSVLSLAPSGTRRTDFTSDHRLTFWRSLGR</sequence>
<evidence type="ECO:0000313" key="6">
    <source>
        <dbReference type="Proteomes" id="UP000549971"/>
    </source>
</evidence>
<keyword evidence="2 3" id="KW-0378">Hydrolase</keyword>
<dbReference type="Gene3D" id="3.40.50.1820">
    <property type="entry name" value="alpha/beta hydrolase"/>
    <property type="match status" value="1"/>
</dbReference>
<dbReference type="Proteomes" id="UP000549971">
    <property type="component" value="Unassembled WGS sequence"/>
</dbReference>
<dbReference type="SUPFAM" id="SSF53474">
    <property type="entry name" value="alpha/beta-Hydrolases"/>
    <property type="match status" value="1"/>
</dbReference>
<dbReference type="PANTHER" id="PTHR11559">
    <property type="entry name" value="CARBOXYLESTERASE"/>
    <property type="match status" value="1"/>
</dbReference>
<evidence type="ECO:0000256" key="3">
    <source>
        <dbReference type="RuleBase" id="RU361235"/>
    </source>
</evidence>
<feature type="domain" description="Carboxylesterase type B" evidence="4">
    <location>
        <begin position="26"/>
        <end position="493"/>
    </location>
</feature>
<keyword evidence="6" id="KW-1185">Reference proteome</keyword>
<dbReference type="InterPro" id="IPR019826">
    <property type="entry name" value="Carboxylesterase_B_AS"/>
</dbReference>
<comment type="similarity">
    <text evidence="1 3">Belongs to the type-B carboxylesterase/lipase family.</text>
</comment>
<dbReference type="InterPro" id="IPR002018">
    <property type="entry name" value="CarbesteraseB"/>
</dbReference>
<proteinExistence type="inferred from homology"/>
<dbReference type="AlphaFoldDB" id="A0A7W9J9Q6"/>
<dbReference type="RefSeq" id="WP_184798026.1">
    <property type="nucleotide sequence ID" value="NZ_JACHMY010000001.1"/>
</dbReference>
<evidence type="ECO:0000259" key="4">
    <source>
        <dbReference type="Pfam" id="PF00135"/>
    </source>
</evidence>
<protein>
    <recommendedName>
        <fullName evidence="3">Carboxylic ester hydrolase</fullName>
        <ecNumber evidence="3">3.1.1.-</ecNumber>
    </recommendedName>
</protein>
<dbReference type="EC" id="3.1.1.-" evidence="3"/>
<name>A0A7W9J9Q6_9ACTN</name>
<organism evidence="5 6">
    <name type="scientific">Kribbella italica</name>
    <dbReference type="NCBI Taxonomy" id="1540520"/>
    <lineage>
        <taxon>Bacteria</taxon>
        <taxon>Bacillati</taxon>
        <taxon>Actinomycetota</taxon>
        <taxon>Actinomycetes</taxon>
        <taxon>Propionibacteriales</taxon>
        <taxon>Kribbellaceae</taxon>
        <taxon>Kribbella</taxon>
    </lineage>
</organism>
<dbReference type="Pfam" id="PF00135">
    <property type="entry name" value="COesterase"/>
    <property type="match status" value="1"/>
</dbReference>